<organism evidence="1 2">
    <name type="scientific">Bacillus taeanensis</name>
    <dbReference type="NCBI Taxonomy" id="273032"/>
    <lineage>
        <taxon>Bacteria</taxon>
        <taxon>Bacillati</taxon>
        <taxon>Bacillota</taxon>
        <taxon>Bacilli</taxon>
        <taxon>Bacillales</taxon>
        <taxon>Bacillaceae</taxon>
        <taxon>Bacillus</taxon>
    </lineage>
</organism>
<sequence length="60" mass="6975">MILKKLIKNHLVTVDYYHNGTLQTCKGRVCDIDLYKQSLLLQDEDQKVLSIRLAGIKHIH</sequence>
<dbReference type="InterPro" id="IPR014962">
    <property type="entry name" value="YolD"/>
</dbReference>
<dbReference type="AlphaFoldDB" id="A0A366Y2N8"/>
<dbReference type="Pfam" id="PF08863">
    <property type="entry name" value="YolD"/>
    <property type="match status" value="1"/>
</dbReference>
<dbReference type="RefSeq" id="WP_113804667.1">
    <property type="nucleotide sequence ID" value="NZ_QOCW01000003.1"/>
</dbReference>
<name>A0A366Y2N8_9BACI</name>
<protein>
    <recommendedName>
        <fullName evidence="3">YolD-like family protein</fullName>
    </recommendedName>
</protein>
<accession>A0A366Y2N8</accession>
<proteinExistence type="predicted"/>
<dbReference type="EMBL" id="QOCW01000003">
    <property type="protein sequence ID" value="RBW70673.1"/>
    <property type="molecule type" value="Genomic_DNA"/>
</dbReference>
<evidence type="ECO:0008006" key="3">
    <source>
        <dbReference type="Google" id="ProtNLM"/>
    </source>
</evidence>
<keyword evidence="2" id="KW-1185">Reference proteome</keyword>
<dbReference type="Proteomes" id="UP000253314">
    <property type="component" value="Unassembled WGS sequence"/>
</dbReference>
<comment type="caution">
    <text evidence="1">The sequence shown here is derived from an EMBL/GenBank/DDBJ whole genome shotgun (WGS) entry which is preliminary data.</text>
</comment>
<reference evidence="1 2" key="1">
    <citation type="submission" date="2018-07" db="EMBL/GenBank/DDBJ databases">
        <title>Lottiidibacillus patelloidae gen. nov., sp. nov., isolated from the intestinal tract of a marine limpet and the reclassification of B. taeanensis BH030017T, B. algicola KMM 3737T and B. hwajinpoensis SW-72T as genus Lottiidibacillus.</title>
        <authorList>
            <person name="Liu R."/>
            <person name="Huang Z."/>
        </authorList>
    </citation>
    <scope>NUCLEOTIDE SEQUENCE [LARGE SCALE GENOMIC DNA]</scope>
    <source>
        <strain evidence="1 2">BH030017</strain>
    </source>
</reference>
<evidence type="ECO:0000313" key="1">
    <source>
        <dbReference type="EMBL" id="RBW70673.1"/>
    </source>
</evidence>
<gene>
    <name evidence="1" type="ORF">DS031_04100</name>
</gene>
<dbReference type="OrthoDB" id="2937497at2"/>
<evidence type="ECO:0000313" key="2">
    <source>
        <dbReference type="Proteomes" id="UP000253314"/>
    </source>
</evidence>